<evidence type="ECO:0000313" key="3">
    <source>
        <dbReference type="Proteomes" id="UP001390339"/>
    </source>
</evidence>
<name>A0ABR2I3X0_9PEZI</name>
<feature type="region of interest" description="Disordered" evidence="1">
    <location>
        <begin position="1"/>
        <end position="22"/>
    </location>
</feature>
<feature type="region of interest" description="Disordered" evidence="1">
    <location>
        <begin position="180"/>
        <end position="227"/>
    </location>
</feature>
<gene>
    <name evidence="2" type="ORF">PGQ11_012647</name>
</gene>
<dbReference type="Proteomes" id="UP001390339">
    <property type="component" value="Unassembled WGS sequence"/>
</dbReference>
<evidence type="ECO:0000313" key="2">
    <source>
        <dbReference type="EMBL" id="KAK8856735.1"/>
    </source>
</evidence>
<organism evidence="2 3">
    <name type="scientific">Apiospora arundinis</name>
    <dbReference type="NCBI Taxonomy" id="335852"/>
    <lineage>
        <taxon>Eukaryota</taxon>
        <taxon>Fungi</taxon>
        <taxon>Dikarya</taxon>
        <taxon>Ascomycota</taxon>
        <taxon>Pezizomycotina</taxon>
        <taxon>Sordariomycetes</taxon>
        <taxon>Xylariomycetidae</taxon>
        <taxon>Amphisphaeriales</taxon>
        <taxon>Apiosporaceae</taxon>
        <taxon>Apiospora</taxon>
    </lineage>
</organism>
<dbReference type="EMBL" id="JAPCWZ010000007">
    <property type="protein sequence ID" value="KAK8856735.1"/>
    <property type="molecule type" value="Genomic_DNA"/>
</dbReference>
<protein>
    <submittedName>
        <fullName evidence="2">Uncharacterized protein</fullName>
    </submittedName>
</protein>
<feature type="compositionally biased region" description="Basic and acidic residues" evidence="1">
    <location>
        <begin position="196"/>
        <end position="227"/>
    </location>
</feature>
<reference evidence="2 3" key="1">
    <citation type="journal article" date="2024" name="IMA Fungus">
        <title>Apiospora arundinis, a panoply of carbohydrate-active enzymes and secondary metabolites.</title>
        <authorList>
            <person name="Sorensen T."/>
            <person name="Petersen C."/>
            <person name="Muurmann A.T."/>
            <person name="Christiansen J.V."/>
            <person name="Brundto M.L."/>
            <person name="Overgaard C.K."/>
            <person name="Boysen A.T."/>
            <person name="Wollenberg R.D."/>
            <person name="Larsen T.O."/>
            <person name="Sorensen J.L."/>
            <person name="Nielsen K.L."/>
            <person name="Sondergaard T.E."/>
        </authorList>
    </citation>
    <scope>NUCLEOTIDE SEQUENCE [LARGE SCALE GENOMIC DNA]</scope>
    <source>
        <strain evidence="2 3">AAU 773</strain>
    </source>
</reference>
<comment type="caution">
    <text evidence="2">The sequence shown here is derived from an EMBL/GenBank/DDBJ whole genome shotgun (WGS) entry which is preliminary data.</text>
</comment>
<sequence>MAGNMSSNMTSNMAVNSSNPAARGQQGNIDISYASAVSRAAQSCDELLEVEVRNISTYAVGVHRYGVHNRAANTPFGYQIPAYSMQLERQPEEKSPFTAWGGGSGTWMGPPDPLAVGAGLSWPETVVKTGAVLDCGWTEYLDPQSVLNEYSGCEQCHGATTITDPPGCKLPKCGLGNAMHEPYTEKSKRGNPRGSDQPEKPSEERPGSKLMHKRIDELKIAWDPAPR</sequence>
<keyword evidence="3" id="KW-1185">Reference proteome</keyword>
<accession>A0ABR2I3X0</accession>
<proteinExistence type="predicted"/>
<evidence type="ECO:0000256" key="1">
    <source>
        <dbReference type="SAM" id="MobiDB-lite"/>
    </source>
</evidence>